<comment type="subunit">
    <text evidence="2">Homotrimer.</text>
</comment>
<evidence type="ECO:0000256" key="5">
    <source>
        <dbReference type="ARBA" id="ARBA00022692"/>
    </source>
</evidence>
<reference evidence="13" key="1">
    <citation type="submission" date="2016-11" db="EMBL/GenBank/DDBJ databases">
        <authorList>
            <person name="Jaros S."/>
            <person name="Januszkiewicz K."/>
            <person name="Wedrychowicz H."/>
        </authorList>
    </citation>
    <scope>NUCLEOTIDE SEQUENCE [LARGE SCALE GENOMIC DNA]</scope>
    <source>
        <strain evidence="13">GAS86</strain>
    </source>
</reference>
<keyword evidence="3" id="KW-0813">Transport</keyword>
<evidence type="ECO:0000256" key="4">
    <source>
        <dbReference type="ARBA" id="ARBA00022452"/>
    </source>
</evidence>
<dbReference type="PANTHER" id="PTHR34501:SF9">
    <property type="entry name" value="MAJOR OUTER MEMBRANE PROTEIN P.IA"/>
    <property type="match status" value="1"/>
</dbReference>
<protein>
    <submittedName>
        <fullName evidence="13">Outer membrane protein (Porin)</fullName>
    </submittedName>
</protein>
<keyword evidence="10" id="KW-0998">Cell outer membrane</keyword>
<dbReference type="PRINTS" id="PR00182">
    <property type="entry name" value="ECOLNEIPORIN"/>
</dbReference>
<dbReference type="GO" id="GO:0015288">
    <property type="term" value="F:porin activity"/>
    <property type="evidence" value="ECO:0007669"/>
    <property type="project" value="UniProtKB-KW"/>
</dbReference>
<dbReference type="GO" id="GO:0009279">
    <property type="term" value="C:cell outer membrane"/>
    <property type="evidence" value="ECO:0007669"/>
    <property type="project" value="UniProtKB-SubCell"/>
</dbReference>
<dbReference type="Pfam" id="PF13609">
    <property type="entry name" value="Porin_4"/>
    <property type="match status" value="1"/>
</dbReference>
<feature type="chain" id="PRO_5012636341" evidence="11">
    <location>
        <begin position="26"/>
        <end position="401"/>
    </location>
</feature>
<sequence length="401" mass="41917">MKRYKEAGFVLAGMTAMLATGTVFAQSSVTLYGIVDTGVGYLSSQAPSTGATKGGQSVVKLVEGVWGGERFGFKGVEDLGGGTRAIFQLEEGFNADTGALSKAGLMFSRASWVGLTNDTYGTFTAGRQYTPYYNMLAQYGPTPWLTGAFGAHPGDLDALDTDYRVNNALVYTSPSFAGLKISGMYALGGVAGAFNSGASWSVGAQYVAGGAGIGVGFARFDNATSGGGAWSSSSTAYSGTGEQGESSITNGYQNAAAQQRFAVTGGYQFNPQWDVSASYSNVQYIVGPNSGFSTTAIFNTGGAVLHYRPVVSWDLAVGYSYTRATQANGVQDAASYQQINLTELYNLSKRTRIYVLEAFQRANGQTIDNGKVVTATAAIAEQSAASSRSQFGATIGINHQF</sequence>
<organism evidence="13">
    <name type="scientific">Paraburkholderia phenazinium</name>
    <dbReference type="NCBI Taxonomy" id="60549"/>
    <lineage>
        <taxon>Bacteria</taxon>
        <taxon>Pseudomonadati</taxon>
        <taxon>Pseudomonadota</taxon>
        <taxon>Betaproteobacteria</taxon>
        <taxon>Burkholderiales</taxon>
        <taxon>Burkholderiaceae</taxon>
        <taxon>Paraburkholderia</taxon>
    </lineage>
</organism>
<keyword evidence="6 11" id="KW-0732">Signal</keyword>
<evidence type="ECO:0000256" key="2">
    <source>
        <dbReference type="ARBA" id="ARBA00011233"/>
    </source>
</evidence>
<feature type="signal peptide" evidence="11">
    <location>
        <begin position="1"/>
        <end position="25"/>
    </location>
</feature>
<dbReference type="RefSeq" id="WP_074267462.1">
    <property type="nucleotide sequence ID" value="NZ_FSRM01000002.1"/>
</dbReference>
<dbReference type="InterPro" id="IPR002299">
    <property type="entry name" value="Porin_Neis"/>
</dbReference>
<keyword evidence="5" id="KW-0812">Transmembrane</keyword>
<evidence type="ECO:0000256" key="7">
    <source>
        <dbReference type="ARBA" id="ARBA00023065"/>
    </source>
</evidence>
<evidence type="ECO:0000256" key="9">
    <source>
        <dbReference type="ARBA" id="ARBA00023136"/>
    </source>
</evidence>
<dbReference type="SUPFAM" id="SSF56935">
    <property type="entry name" value="Porins"/>
    <property type="match status" value="1"/>
</dbReference>
<name>A0A1N6JYU3_9BURK</name>
<keyword evidence="4" id="KW-1134">Transmembrane beta strand</keyword>
<keyword evidence="9" id="KW-0472">Membrane</keyword>
<dbReference type="GO" id="GO:0046930">
    <property type="term" value="C:pore complex"/>
    <property type="evidence" value="ECO:0007669"/>
    <property type="project" value="UniProtKB-KW"/>
</dbReference>
<dbReference type="InterPro" id="IPR033900">
    <property type="entry name" value="Gram_neg_porin_domain"/>
</dbReference>
<gene>
    <name evidence="13" type="ORF">SAMN05444168_5490</name>
</gene>
<evidence type="ECO:0000256" key="3">
    <source>
        <dbReference type="ARBA" id="ARBA00022448"/>
    </source>
</evidence>
<proteinExistence type="predicted"/>
<dbReference type="EMBL" id="FSRM01000002">
    <property type="protein sequence ID" value="SIO49525.1"/>
    <property type="molecule type" value="Genomic_DNA"/>
</dbReference>
<dbReference type="Gene3D" id="2.40.160.10">
    <property type="entry name" value="Porin"/>
    <property type="match status" value="1"/>
</dbReference>
<evidence type="ECO:0000256" key="11">
    <source>
        <dbReference type="SAM" id="SignalP"/>
    </source>
</evidence>
<dbReference type="AlphaFoldDB" id="A0A1N6JYU3"/>
<evidence type="ECO:0000256" key="8">
    <source>
        <dbReference type="ARBA" id="ARBA00023114"/>
    </source>
</evidence>
<dbReference type="PANTHER" id="PTHR34501">
    <property type="entry name" value="PROTEIN YDDL-RELATED"/>
    <property type="match status" value="1"/>
</dbReference>
<feature type="domain" description="Porin" evidence="12">
    <location>
        <begin position="16"/>
        <end position="355"/>
    </location>
</feature>
<evidence type="ECO:0000256" key="6">
    <source>
        <dbReference type="ARBA" id="ARBA00022729"/>
    </source>
</evidence>
<dbReference type="CDD" id="cd00342">
    <property type="entry name" value="gram_neg_porins"/>
    <property type="match status" value="1"/>
</dbReference>
<evidence type="ECO:0000256" key="1">
    <source>
        <dbReference type="ARBA" id="ARBA00004571"/>
    </source>
</evidence>
<evidence type="ECO:0000313" key="13">
    <source>
        <dbReference type="EMBL" id="SIO49525.1"/>
    </source>
</evidence>
<comment type="subcellular location">
    <subcellularLocation>
        <location evidence="1">Cell outer membrane</location>
        <topology evidence="1">Multi-pass membrane protein</topology>
    </subcellularLocation>
</comment>
<evidence type="ECO:0000259" key="12">
    <source>
        <dbReference type="Pfam" id="PF13609"/>
    </source>
</evidence>
<dbReference type="InterPro" id="IPR050298">
    <property type="entry name" value="Gram-neg_bact_OMP"/>
</dbReference>
<accession>A0A1N6JYU3</accession>
<keyword evidence="8" id="KW-0626">Porin</keyword>
<dbReference type="PRINTS" id="PR00184">
    <property type="entry name" value="NEISSPPORIN"/>
</dbReference>
<dbReference type="InterPro" id="IPR023614">
    <property type="entry name" value="Porin_dom_sf"/>
</dbReference>
<dbReference type="GO" id="GO:0034220">
    <property type="term" value="P:monoatomic ion transmembrane transport"/>
    <property type="evidence" value="ECO:0007669"/>
    <property type="project" value="InterPro"/>
</dbReference>
<evidence type="ECO:0000256" key="10">
    <source>
        <dbReference type="ARBA" id="ARBA00023237"/>
    </source>
</evidence>
<keyword evidence="7" id="KW-0406">Ion transport</keyword>
<dbReference type="Proteomes" id="UP000184693">
    <property type="component" value="Unassembled WGS sequence"/>
</dbReference>
<dbReference type="InterPro" id="IPR001702">
    <property type="entry name" value="Porin_Gram-ve"/>
</dbReference>